<dbReference type="Pfam" id="PF01979">
    <property type="entry name" value="Amidohydro_1"/>
    <property type="match status" value="1"/>
</dbReference>
<accession>A0AAU7GCT1</accession>
<proteinExistence type="predicted"/>
<dbReference type="RefSeq" id="WP_348789159.1">
    <property type="nucleotide sequence ID" value="NZ_CP157390.1"/>
</dbReference>
<dbReference type="InterPro" id="IPR006680">
    <property type="entry name" value="Amidohydro-rel"/>
</dbReference>
<dbReference type="PANTHER" id="PTHR43135:SF3">
    <property type="entry name" value="ALPHA-D-RIBOSE 1-METHYLPHOSPHONATE 5-TRIPHOSPHATE DIPHOSPHATASE"/>
    <property type="match status" value="1"/>
</dbReference>
<reference evidence="2" key="1">
    <citation type="submission" date="2024-05" db="EMBL/GenBank/DDBJ databases">
        <title>The Natural Products Discovery Center: Release of the First 8490 Sequenced Strains for Exploring Actinobacteria Biosynthetic Diversity.</title>
        <authorList>
            <person name="Kalkreuter E."/>
            <person name="Kautsar S.A."/>
            <person name="Yang D."/>
            <person name="Bader C.D."/>
            <person name="Teijaro C.N."/>
            <person name="Fluegel L."/>
            <person name="Davis C.M."/>
            <person name="Simpson J.R."/>
            <person name="Lauterbach L."/>
            <person name="Steele A.D."/>
            <person name="Gui C."/>
            <person name="Meng S."/>
            <person name="Li G."/>
            <person name="Viehrig K."/>
            <person name="Ye F."/>
            <person name="Su P."/>
            <person name="Kiefer A.F."/>
            <person name="Nichols A."/>
            <person name="Cepeda A.J."/>
            <person name="Yan W."/>
            <person name="Fan B."/>
            <person name="Jiang Y."/>
            <person name="Adhikari A."/>
            <person name="Zheng C.-J."/>
            <person name="Schuster L."/>
            <person name="Cowan T.M."/>
            <person name="Smanski M.J."/>
            <person name="Chevrette M.G."/>
            <person name="de Carvalho L.P.S."/>
            <person name="Shen B."/>
        </authorList>
    </citation>
    <scope>NUCLEOTIDE SEQUENCE</scope>
    <source>
        <strain evidence="2">NPDC080035</strain>
    </source>
</reference>
<feature type="domain" description="Amidohydrolase-related" evidence="1">
    <location>
        <begin position="74"/>
        <end position="276"/>
    </location>
</feature>
<dbReference type="InterPro" id="IPR051781">
    <property type="entry name" value="Metallo-dep_Hydrolase"/>
</dbReference>
<evidence type="ECO:0000259" key="1">
    <source>
        <dbReference type="Pfam" id="PF01979"/>
    </source>
</evidence>
<sequence>MTDAGERQELLLVDALWNGDGFDGTTLLERDGDRLRVVPPPADGAPGVPARHLGGTLIPSLTDHHVHLGLVDAAALFAGGLTRVIDLGWVPSVAAAWPAAHRDAGPEVAIAGGLITAPGGYPARSGWAPAGAAVEVHDASGGRAAVRAQLALSASRIKITLNTDAGPTLDDGTLRAIVEEAHAAGVPVACHAQGSGQAARALAAGVDQLAHTPYAERVPDGVIADAVAAGMTWVSTLDINGWGDRTTAAHRFAFDNARRFLAAGGTILYGTDQGNGDLPAGVDARELQLLHDAGLTGAALVRSIAGGTNQAGAALVRNVAGGERTEVIGPRCAWLPTAPPADDAVLPSWLATARARFVRTL</sequence>
<gene>
    <name evidence="2" type="ORF">AAME72_05110</name>
</gene>
<dbReference type="GO" id="GO:0016787">
    <property type="term" value="F:hydrolase activity"/>
    <property type="evidence" value="ECO:0007669"/>
    <property type="project" value="InterPro"/>
</dbReference>
<dbReference type="InterPro" id="IPR032466">
    <property type="entry name" value="Metal_Hydrolase"/>
</dbReference>
<dbReference type="SUPFAM" id="SSF51556">
    <property type="entry name" value="Metallo-dependent hydrolases"/>
    <property type="match status" value="1"/>
</dbReference>
<name>A0AAU7GCT1_9MICO</name>
<organism evidence="2">
    <name type="scientific">Leifsonia sp. NPDC080035</name>
    <dbReference type="NCBI Taxonomy" id="3143936"/>
    <lineage>
        <taxon>Bacteria</taxon>
        <taxon>Bacillati</taxon>
        <taxon>Actinomycetota</taxon>
        <taxon>Actinomycetes</taxon>
        <taxon>Micrococcales</taxon>
        <taxon>Microbacteriaceae</taxon>
        <taxon>Leifsonia</taxon>
    </lineage>
</organism>
<dbReference type="EMBL" id="CP157390">
    <property type="protein sequence ID" value="XBM49240.1"/>
    <property type="molecule type" value="Genomic_DNA"/>
</dbReference>
<dbReference type="AlphaFoldDB" id="A0AAU7GCT1"/>
<dbReference type="Gene3D" id="3.20.20.140">
    <property type="entry name" value="Metal-dependent hydrolases"/>
    <property type="match status" value="1"/>
</dbReference>
<protein>
    <submittedName>
        <fullName evidence="2">Amidohydrolase family protein</fullName>
    </submittedName>
</protein>
<dbReference type="PANTHER" id="PTHR43135">
    <property type="entry name" value="ALPHA-D-RIBOSE 1-METHYLPHOSPHONATE 5-TRIPHOSPHATE DIPHOSPHATASE"/>
    <property type="match status" value="1"/>
</dbReference>
<evidence type="ECO:0000313" key="2">
    <source>
        <dbReference type="EMBL" id="XBM49240.1"/>
    </source>
</evidence>